<protein>
    <recommendedName>
        <fullName evidence="4">NADH dehydrogenase subunit 4</fullName>
    </recommendedName>
</protein>
<comment type="caution">
    <text evidence="2">The sequence shown here is derived from an EMBL/GenBank/DDBJ whole genome shotgun (WGS) entry which is preliminary data.</text>
</comment>
<dbReference type="EMBL" id="PZKC01000002">
    <property type="protein sequence ID" value="PTD97705.1"/>
    <property type="molecule type" value="Genomic_DNA"/>
</dbReference>
<organism evidence="2 3">
    <name type="scientific">Pseudothauera lacus</name>
    <dbReference type="NCBI Taxonomy" id="2136175"/>
    <lineage>
        <taxon>Bacteria</taxon>
        <taxon>Pseudomonadati</taxon>
        <taxon>Pseudomonadota</taxon>
        <taxon>Betaproteobacteria</taxon>
        <taxon>Rhodocyclales</taxon>
        <taxon>Zoogloeaceae</taxon>
        <taxon>Pseudothauera</taxon>
    </lineage>
</organism>
<accession>A0A2T4IIW8</accession>
<evidence type="ECO:0008006" key="4">
    <source>
        <dbReference type="Google" id="ProtNLM"/>
    </source>
</evidence>
<evidence type="ECO:0000313" key="2">
    <source>
        <dbReference type="EMBL" id="PTD97705.1"/>
    </source>
</evidence>
<evidence type="ECO:0000313" key="3">
    <source>
        <dbReference type="Proteomes" id="UP000241193"/>
    </source>
</evidence>
<feature type="transmembrane region" description="Helical" evidence="1">
    <location>
        <begin position="29"/>
        <end position="49"/>
    </location>
</feature>
<keyword evidence="1" id="KW-0812">Transmembrane</keyword>
<feature type="transmembrane region" description="Helical" evidence="1">
    <location>
        <begin position="6"/>
        <end position="24"/>
    </location>
</feature>
<proteinExistence type="predicted"/>
<sequence>MNALTILGVGVFFIGGLGILIAAFRTNIWWGLGCLLLAPLSLLFLVLHWDAAKNPFLLQLAGLALLLLGSSDG</sequence>
<evidence type="ECO:0000256" key="1">
    <source>
        <dbReference type="SAM" id="Phobius"/>
    </source>
</evidence>
<reference evidence="2 3" key="1">
    <citation type="submission" date="2018-03" db="EMBL/GenBank/DDBJ databases">
        <authorList>
            <person name="Keele B.F."/>
        </authorList>
    </citation>
    <scope>NUCLEOTIDE SEQUENCE [LARGE SCALE GENOMIC DNA]</scope>
    <source>
        <strain evidence="2 3">D20</strain>
    </source>
</reference>
<keyword evidence="1" id="KW-1133">Transmembrane helix</keyword>
<gene>
    <name evidence="2" type="ORF">C8261_03245</name>
</gene>
<keyword evidence="1" id="KW-0472">Membrane</keyword>
<name>A0A2T4IIW8_9RHOO</name>
<dbReference type="RefSeq" id="WP_107492225.1">
    <property type="nucleotide sequence ID" value="NZ_PZKC01000002.1"/>
</dbReference>
<dbReference type="AlphaFoldDB" id="A0A2T4IIW8"/>
<dbReference type="Proteomes" id="UP000241193">
    <property type="component" value="Unassembled WGS sequence"/>
</dbReference>
<keyword evidence="3" id="KW-1185">Reference proteome</keyword>
<reference evidence="2 3" key="2">
    <citation type="submission" date="2018-04" db="EMBL/GenBank/DDBJ databases">
        <title>Thauera lacus sp. nov., isolated from an saline lake in Inner Mongolia, China.</title>
        <authorList>
            <person name="Liang Q.-Y."/>
        </authorList>
    </citation>
    <scope>NUCLEOTIDE SEQUENCE [LARGE SCALE GENOMIC DNA]</scope>
    <source>
        <strain evidence="2 3">D20</strain>
    </source>
</reference>